<keyword evidence="8" id="KW-1185">Reference proteome</keyword>
<dbReference type="AlphaFoldDB" id="A0ABD5M1Y5"/>
<dbReference type="FunFam" id="3.40.605.10:FF:000026">
    <property type="entry name" value="Aldehyde dehydrogenase, putative"/>
    <property type="match status" value="1"/>
</dbReference>
<dbReference type="InterPro" id="IPR016160">
    <property type="entry name" value="Ald_DH_CS_CYS"/>
</dbReference>
<dbReference type="EMBL" id="JBEDNY010000001">
    <property type="protein sequence ID" value="MEZ3162330.1"/>
    <property type="molecule type" value="Genomic_DNA"/>
</dbReference>
<reference evidence="7 8" key="1">
    <citation type="submission" date="2024-06" db="EMBL/GenBank/DDBJ databases">
        <title>Halorubrum miltondacostae sp. nov., a potential PHA producer isolated from an inland solar saltern in Rio Maior, Portugal.</title>
        <authorList>
            <person name="Albuquerque L."/>
            <person name="Viver T."/>
            <person name="Barroso C."/>
            <person name="Claudino R."/>
            <person name="Galvan M."/>
            <person name="Simoes G."/>
            <person name="Lobo Da Cunha A."/>
            <person name="Egas C."/>
        </authorList>
    </citation>
    <scope>NUCLEOTIDE SEQUENCE [LARGE SCALE GENOMIC DNA]</scope>
    <source>
        <strain evidence="7 8">RMP-11</strain>
    </source>
</reference>
<evidence type="ECO:0000259" key="6">
    <source>
        <dbReference type="Pfam" id="PF00171"/>
    </source>
</evidence>
<dbReference type="Gene3D" id="3.40.309.10">
    <property type="entry name" value="Aldehyde Dehydrogenase, Chain A, domain 2"/>
    <property type="match status" value="1"/>
</dbReference>
<feature type="domain" description="Aldehyde dehydrogenase" evidence="6">
    <location>
        <begin position="52"/>
        <end position="502"/>
    </location>
</feature>
<evidence type="ECO:0000256" key="3">
    <source>
        <dbReference type="ARBA" id="ARBA00023002"/>
    </source>
</evidence>
<evidence type="ECO:0000256" key="2">
    <source>
        <dbReference type="ARBA" id="ARBA00011881"/>
    </source>
</evidence>
<dbReference type="Pfam" id="PF00171">
    <property type="entry name" value="Aldedh"/>
    <property type="match status" value="1"/>
</dbReference>
<keyword evidence="3 5" id="KW-0560">Oxidoreductase</keyword>
<evidence type="ECO:0000256" key="4">
    <source>
        <dbReference type="PROSITE-ProRule" id="PRU10007"/>
    </source>
</evidence>
<evidence type="ECO:0000256" key="5">
    <source>
        <dbReference type="RuleBase" id="RU003345"/>
    </source>
</evidence>
<dbReference type="InterPro" id="IPR016163">
    <property type="entry name" value="Ald_DH_C"/>
</dbReference>
<dbReference type="InterPro" id="IPR016162">
    <property type="entry name" value="Ald_DH_N"/>
</dbReference>
<evidence type="ECO:0000256" key="1">
    <source>
        <dbReference type="ARBA" id="ARBA00009986"/>
    </source>
</evidence>
<dbReference type="SUPFAM" id="SSF53720">
    <property type="entry name" value="ALDH-like"/>
    <property type="match status" value="1"/>
</dbReference>
<gene>
    <name evidence="7" type="ORF">ABNG04_00310</name>
</gene>
<comment type="subunit">
    <text evidence="2">Homotetramer.</text>
</comment>
<dbReference type="PROSITE" id="PS00687">
    <property type="entry name" value="ALDEHYDE_DEHYDR_GLU"/>
    <property type="match status" value="1"/>
</dbReference>
<dbReference type="PANTHER" id="PTHR11699">
    <property type="entry name" value="ALDEHYDE DEHYDROGENASE-RELATED"/>
    <property type="match status" value="1"/>
</dbReference>
<dbReference type="InterPro" id="IPR029510">
    <property type="entry name" value="Ald_DH_CS_GLU"/>
</dbReference>
<proteinExistence type="inferred from homology"/>
<comment type="caution">
    <text evidence="7">The sequence shown here is derived from an EMBL/GenBank/DDBJ whole genome shotgun (WGS) entry which is preliminary data.</text>
</comment>
<accession>A0ABD5M1Y5</accession>
<organism evidence="7 8">
    <name type="scientific">Halorubrum miltondacostae</name>
    <dbReference type="NCBI Taxonomy" id="3076378"/>
    <lineage>
        <taxon>Archaea</taxon>
        <taxon>Methanobacteriati</taxon>
        <taxon>Methanobacteriota</taxon>
        <taxon>Stenosarchaea group</taxon>
        <taxon>Halobacteria</taxon>
        <taxon>Halobacteriales</taxon>
        <taxon>Haloferacaceae</taxon>
        <taxon>Halorubrum</taxon>
    </lineage>
</organism>
<name>A0ABD5M1Y5_9EURY</name>
<dbReference type="CDD" id="cd07109">
    <property type="entry name" value="ALDH_AAS00426"/>
    <property type="match status" value="1"/>
</dbReference>
<evidence type="ECO:0000313" key="7">
    <source>
        <dbReference type="EMBL" id="MEZ3162330.1"/>
    </source>
</evidence>
<evidence type="ECO:0000313" key="8">
    <source>
        <dbReference type="Proteomes" id="UP001567572"/>
    </source>
</evidence>
<dbReference type="Proteomes" id="UP001567572">
    <property type="component" value="Unassembled WGS sequence"/>
</dbReference>
<comment type="similarity">
    <text evidence="1 5">Belongs to the aldehyde dehydrogenase family.</text>
</comment>
<dbReference type="Gene3D" id="3.40.605.10">
    <property type="entry name" value="Aldehyde Dehydrogenase, Chain A, domain 1"/>
    <property type="match status" value="1"/>
</dbReference>
<dbReference type="InterPro" id="IPR016161">
    <property type="entry name" value="Ald_DH/histidinol_DH"/>
</dbReference>
<sequence length="509" mass="54860">MFAAETGFEHRDMFSRTTMMSGSMYIVMATQTEPNAYGLVINGDSVTTVAGEYFETVNPATEKSFARVARGREADIDRAVTAATDAFDDWSSTPPEERGRLLNAVAKEIRSEKEHLAQLETRDNGKPLSHARNDVETCARYFEYYAGVADKVHGDSIPLTDEYVDYTVREPLGVTAQIIPWNLPSNIFGRSVAPALATGNTAVVKPAEQTPVTAVEIAKIASKVGVPDGVLNVVPGYGDEAGAPLSSHPDVDGVSFTGSVPTGIEVGKSAIENVTNVHLELGGKSPNVVWPDAHLDSAIDSTMTGIFANAGQVCSAGSRLIIHEDIKDEFLNELVERIEQMDIGAGGTDPDMGPLVSEEHFKKVIHYLDLGHEEAGDPLVGGKAVERDGYFVEPTVFDNVDNNMRIAQEEIFGPVLSVITFSTEAEAIEVANDVDYGLVAGIHTQDMGRAHRFARDVHAGQVYVNEWFAGGEETPFGGFKQSGFGREKGLAAVDAYTQVKNVCMDITPK</sequence>
<dbReference type="InterPro" id="IPR015590">
    <property type="entry name" value="Aldehyde_DH_dom"/>
</dbReference>
<dbReference type="FunFam" id="3.40.605.10:FF:000007">
    <property type="entry name" value="NAD/NADP-dependent betaine aldehyde dehydrogenase"/>
    <property type="match status" value="1"/>
</dbReference>
<feature type="active site" evidence="4">
    <location>
        <position position="280"/>
    </location>
</feature>
<protein>
    <submittedName>
        <fullName evidence="7">Aldehyde dehydrogenase family protein</fullName>
    </submittedName>
</protein>
<dbReference type="FunFam" id="3.40.309.10:FF:000012">
    <property type="entry name" value="Betaine aldehyde dehydrogenase"/>
    <property type="match status" value="1"/>
</dbReference>
<dbReference type="GO" id="GO:0016491">
    <property type="term" value="F:oxidoreductase activity"/>
    <property type="evidence" value="ECO:0007669"/>
    <property type="project" value="UniProtKB-KW"/>
</dbReference>
<dbReference type="PROSITE" id="PS00070">
    <property type="entry name" value="ALDEHYDE_DEHYDR_CYS"/>
    <property type="match status" value="1"/>
</dbReference>